<accession>A0A839TP10</accession>
<dbReference type="Gene3D" id="3.40.50.2300">
    <property type="match status" value="1"/>
</dbReference>
<keyword evidence="7" id="KW-0804">Transcription</keyword>
<evidence type="ECO:0000259" key="10">
    <source>
        <dbReference type="PROSITE" id="PS50110"/>
    </source>
</evidence>
<dbReference type="InterPro" id="IPR011006">
    <property type="entry name" value="CheY-like_superfamily"/>
</dbReference>
<dbReference type="SUPFAM" id="SSF52172">
    <property type="entry name" value="CheY-like"/>
    <property type="match status" value="1"/>
</dbReference>
<dbReference type="Proteomes" id="UP000517523">
    <property type="component" value="Unassembled WGS sequence"/>
</dbReference>
<evidence type="ECO:0000256" key="5">
    <source>
        <dbReference type="ARBA" id="ARBA00023015"/>
    </source>
</evidence>
<dbReference type="InterPro" id="IPR018062">
    <property type="entry name" value="HTH_AraC-typ_CS"/>
</dbReference>
<keyword evidence="4" id="KW-0902">Two-component regulatory system</keyword>
<keyword evidence="3 8" id="KW-0597">Phosphoprotein</keyword>
<proteinExistence type="predicted"/>
<dbReference type="InterPro" id="IPR051552">
    <property type="entry name" value="HptR"/>
</dbReference>
<reference evidence="11 12" key="1">
    <citation type="submission" date="2020-08" db="EMBL/GenBank/DDBJ databases">
        <title>Genomic Encyclopedia of Type Strains, Phase III (KMG-III): the genomes of soil and plant-associated and newly described type strains.</title>
        <authorList>
            <person name="Whitman W."/>
        </authorList>
    </citation>
    <scope>NUCLEOTIDE SEQUENCE [LARGE SCALE GENOMIC DNA]</scope>
    <source>
        <strain evidence="11 12">CECT 5831</strain>
    </source>
</reference>
<dbReference type="InterPro" id="IPR018060">
    <property type="entry name" value="HTH_AraC"/>
</dbReference>
<evidence type="ECO:0000256" key="4">
    <source>
        <dbReference type="ARBA" id="ARBA00023012"/>
    </source>
</evidence>
<dbReference type="PROSITE" id="PS50110">
    <property type="entry name" value="RESPONSE_REGULATORY"/>
    <property type="match status" value="1"/>
</dbReference>
<keyword evidence="5" id="KW-0805">Transcription regulation</keyword>
<feature type="domain" description="Response regulatory" evidence="10">
    <location>
        <begin position="2"/>
        <end position="119"/>
    </location>
</feature>
<dbReference type="SMART" id="SM00448">
    <property type="entry name" value="REC"/>
    <property type="match status" value="1"/>
</dbReference>
<evidence type="ECO:0000256" key="7">
    <source>
        <dbReference type="ARBA" id="ARBA00023163"/>
    </source>
</evidence>
<evidence type="ECO:0000256" key="1">
    <source>
        <dbReference type="ARBA" id="ARBA00004496"/>
    </source>
</evidence>
<organism evidence="11 12">
    <name type="scientific">Paenibacillus rhizosphaerae</name>
    <dbReference type="NCBI Taxonomy" id="297318"/>
    <lineage>
        <taxon>Bacteria</taxon>
        <taxon>Bacillati</taxon>
        <taxon>Bacillota</taxon>
        <taxon>Bacilli</taxon>
        <taxon>Bacillales</taxon>
        <taxon>Paenibacillaceae</taxon>
        <taxon>Paenibacillus</taxon>
    </lineage>
</organism>
<feature type="domain" description="HTH araC/xylS-type" evidence="9">
    <location>
        <begin position="135"/>
        <end position="234"/>
    </location>
</feature>
<name>A0A839TP10_9BACL</name>
<comment type="caution">
    <text evidence="11">The sequence shown here is derived from an EMBL/GenBank/DDBJ whole genome shotgun (WGS) entry which is preliminary data.</text>
</comment>
<dbReference type="InterPro" id="IPR020449">
    <property type="entry name" value="Tscrpt_reg_AraC-type_HTH"/>
</dbReference>
<dbReference type="InterPro" id="IPR001789">
    <property type="entry name" value="Sig_transdc_resp-reg_receiver"/>
</dbReference>
<dbReference type="Gene3D" id="1.10.10.60">
    <property type="entry name" value="Homeodomain-like"/>
    <property type="match status" value="2"/>
</dbReference>
<dbReference type="PROSITE" id="PS01124">
    <property type="entry name" value="HTH_ARAC_FAMILY_2"/>
    <property type="match status" value="1"/>
</dbReference>
<dbReference type="SUPFAM" id="SSF46689">
    <property type="entry name" value="Homeodomain-like"/>
    <property type="match status" value="2"/>
</dbReference>
<dbReference type="PANTHER" id="PTHR42713:SF3">
    <property type="entry name" value="TRANSCRIPTIONAL REGULATORY PROTEIN HPTR"/>
    <property type="match status" value="1"/>
</dbReference>
<dbReference type="GO" id="GO:0000160">
    <property type="term" value="P:phosphorelay signal transduction system"/>
    <property type="evidence" value="ECO:0007669"/>
    <property type="project" value="UniProtKB-KW"/>
</dbReference>
<dbReference type="GO" id="GO:0003700">
    <property type="term" value="F:DNA-binding transcription factor activity"/>
    <property type="evidence" value="ECO:0007669"/>
    <property type="project" value="InterPro"/>
</dbReference>
<evidence type="ECO:0000256" key="2">
    <source>
        <dbReference type="ARBA" id="ARBA00022490"/>
    </source>
</evidence>
<dbReference type="Pfam" id="PF12833">
    <property type="entry name" value="HTH_18"/>
    <property type="match status" value="1"/>
</dbReference>
<dbReference type="PROSITE" id="PS00041">
    <property type="entry name" value="HTH_ARAC_FAMILY_1"/>
    <property type="match status" value="1"/>
</dbReference>
<keyword evidence="6" id="KW-0238">DNA-binding</keyword>
<evidence type="ECO:0000313" key="12">
    <source>
        <dbReference type="Proteomes" id="UP000517523"/>
    </source>
</evidence>
<sequence>MKLLIVDDEPIILEGLVKVIKDAAPLGTEVREAGDAFEALEVMTGFMPDVTVTDLHMPEKSGFELMEEAKGSGLCDRFIILTGYDEFEYVRRALRSGVVDYLLKPLDKDEISKLLMLINEELPAEADSECERHTKRILAYTQTHFMNDLSLDHLADLMNLHPNYISSLFKKVTGDTFVNYLNAFRIKEAQKLLRTHRHLSVSEIGRRAGYENKHYFTKVFKKYTGITPGAYREIDDMQNIKVDSKKSYQTGENSRSLYR</sequence>
<evidence type="ECO:0000259" key="9">
    <source>
        <dbReference type="PROSITE" id="PS01124"/>
    </source>
</evidence>
<comment type="subcellular location">
    <subcellularLocation>
        <location evidence="1">Cytoplasm</location>
    </subcellularLocation>
</comment>
<evidence type="ECO:0000256" key="8">
    <source>
        <dbReference type="PROSITE-ProRule" id="PRU00169"/>
    </source>
</evidence>
<protein>
    <submittedName>
        <fullName evidence="11">YesN/AraC family two-component response regulator</fullName>
    </submittedName>
</protein>
<dbReference type="RefSeq" id="WP_183582446.1">
    <property type="nucleotide sequence ID" value="NZ_JACHXJ010000002.1"/>
</dbReference>
<dbReference type="CDD" id="cd17536">
    <property type="entry name" value="REC_YesN-like"/>
    <property type="match status" value="1"/>
</dbReference>
<dbReference type="InterPro" id="IPR009057">
    <property type="entry name" value="Homeodomain-like_sf"/>
</dbReference>
<feature type="modified residue" description="4-aspartylphosphate" evidence="8">
    <location>
        <position position="54"/>
    </location>
</feature>
<dbReference type="AlphaFoldDB" id="A0A839TP10"/>
<dbReference type="GO" id="GO:0005737">
    <property type="term" value="C:cytoplasm"/>
    <property type="evidence" value="ECO:0007669"/>
    <property type="project" value="UniProtKB-SubCell"/>
</dbReference>
<evidence type="ECO:0000313" key="11">
    <source>
        <dbReference type="EMBL" id="MBB3128253.1"/>
    </source>
</evidence>
<evidence type="ECO:0000256" key="3">
    <source>
        <dbReference type="ARBA" id="ARBA00022553"/>
    </source>
</evidence>
<dbReference type="GO" id="GO:0043565">
    <property type="term" value="F:sequence-specific DNA binding"/>
    <property type="evidence" value="ECO:0007669"/>
    <property type="project" value="InterPro"/>
</dbReference>
<dbReference type="EMBL" id="JACHXJ010000002">
    <property type="protein sequence ID" value="MBB3128253.1"/>
    <property type="molecule type" value="Genomic_DNA"/>
</dbReference>
<evidence type="ECO:0000256" key="6">
    <source>
        <dbReference type="ARBA" id="ARBA00023125"/>
    </source>
</evidence>
<keyword evidence="2" id="KW-0963">Cytoplasm</keyword>
<dbReference type="Pfam" id="PF00072">
    <property type="entry name" value="Response_reg"/>
    <property type="match status" value="1"/>
</dbReference>
<gene>
    <name evidence="11" type="ORF">FHS19_002907</name>
</gene>
<dbReference type="PRINTS" id="PR00032">
    <property type="entry name" value="HTHARAC"/>
</dbReference>
<dbReference type="SMART" id="SM00342">
    <property type="entry name" value="HTH_ARAC"/>
    <property type="match status" value="1"/>
</dbReference>
<dbReference type="PANTHER" id="PTHR42713">
    <property type="entry name" value="HISTIDINE KINASE-RELATED"/>
    <property type="match status" value="1"/>
</dbReference>